<organism evidence="3 4">
    <name type="scientific">Phytohabitans houttuyneae</name>
    <dbReference type="NCBI Taxonomy" id="1076126"/>
    <lineage>
        <taxon>Bacteria</taxon>
        <taxon>Bacillati</taxon>
        <taxon>Actinomycetota</taxon>
        <taxon>Actinomycetes</taxon>
        <taxon>Micromonosporales</taxon>
        <taxon>Micromonosporaceae</taxon>
    </lineage>
</organism>
<evidence type="ECO:0000256" key="1">
    <source>
        <dbReference type="SAM" id="MobiDB-lite"/>
    </source>
</evidence>
<keyword evidence="2" id="KW-1133">Transmembrane helix</keyword>
<keyword evidence="4" id="KW-1185">Reference proteome</keyword>
<dbReference type="Proteomes" id="UP000482800">
    <property type="component" value="Unassembled WGS sequence"/>
</dbReference>
<evidence type="ECO:0000313" key="4">
    <source>
        <dbReference type="Proteomes" id="UP000482800"/>
    </source>
</evidence>
<gene>
    <name evidence="3" type="ORF">Phou_096920</name>
</gene>
<keyword evidence="2" id="KW-0812">Transmembrane</keyword>
<reference evidence="3 4" key="1">
    <citation type="submission" date="2020-03" db="EMBL/GenBank/DDBJ databases">
        <title>Whole genome shotgun sequence of Phytohabitans houttuyneae NBRC 108639.</title>
        <authorList>
            <person name="Komaki H."/>
            <person name="Tamura T."/>
        </authorList>
    </citation>
    <scope>NUCLEOTIDE SEQUENCE [LARGE SCALE GENOMIC DNA]</scope>
    <source>
        <strain evidence="3 4">NBRC 108639</strain>
    </source>
</reference>
<protein>
    <submittedName>
        <fullName evidence="3">Uncharacterized protein</fullName>
    </submittedName>
</protein>
<sequence length="59" mass="6105">MAGVLSHIGGYLALGKTGFKVAIAVVLGASGLAVLVREKRREGREAKRELPGTSAEEPS</sequence>
<comment type="caution">
    <text evidence="3">The sequence shown here is derived from an EMBL/GenBank/DDBJ whole genome shotgun (WGS) entry which is preliminary data.</text>
</comment>
<feature type="transmembrane region" description="Helical" evidence="2">
    <location>
        <begin position="17"/>
        <end position="36"/>
    </location>
</feature>
<accession>A0A6V8KJZ0</accession>
<name>A0A6V8KJZ0_9ACTN</name>
<feature type="region of interest" description="Disordered" evidence="1">
    <location>
        <begin position="40"/>
        <end position="59"/>
    </location>
</feature>
<proteinExistence type="predicted"/>
<dbReference type="EMBL" id="BLPF01000004">
    <property type="protein sequence ID" value="GFJ85512.1"/>
    <property type="molecule type" value="Genomic_DNA"/>
</dbReference>
<reference evidence="3 4" key="2">
    <citation type="submission" date="2020-03" db="EMBL/GenBank/DDBJ databases">
        <authorList>
            <person name="Ichikawa N."/>
            <person name="Kimura A."/>
            <person name="Kitahashi Y."/>
            <person name="Uohara A."/>
        </authorList>
    </citation>
    <scope>NUCLEOTIDE SEQUENCE [LARGE SCALE GENOMIC DNA]</scope>
    <source>
        <strain evidence="3 4">NBRC 108639</strain>
    </source>
</reference>
<dbReference type="RefSeq" id="WP_173070620.1">
    <property type="nucleotide sequence ID" value="NZ_BLPF01000004.1"/>
</dbReference>
<evidence type="ECO:0000256" key="2">
    <source>
        <dbReference type="SAM" id="Phobius"/>
    </source>
</evidence>
<keyword evidence="2" id="KW-0472">Membrane</keyword>
<evidence type="ECO:0000313" key="3">
    <source>
        <dbReference type="EMBL" id="GFJ85512.1"/>
    </source>
</evidence>
<feature type="compositionally biased region" description="Basic and acidic residues" evidence="1">
    <location>
        <begin position="40"/>
        <end position="50"/>
    </location>
</feature>
<dbReference type="AlphaFoldDB" id="A0A6V8KJZ0"/>